<reference evidence="7 8" key="1">
    <citation type="journal article" date="2011" name="Int. J. Syst. Evol. Microbiol.">
        <title>Description of Undibacterium oligocarboniphilum sp. nov., isolated from purified water, and Undibacterium pigrum strain CCUG 49012 as the type strain of Undibacterium parvum sp. nov., and emended descriptions of the genus Undibacterium and the species Undibacterium pigrum.</title>
        <authorList>
            <person name="Eder W."/>
            <person name="Wanner G."/>
            <person name="Ludwig W."/>
            <person name="Busse H.J."/>
            <person name="Ziemke-Kageler F."/>
            <person name="Lang E."/>
        </authorList>
    </citation>
    <scope>NUCLEOTIDE SEQUENCE [LARGE SCALE GENOMIC DNA]</scope>
    <source>
        <strain evidence="7 8">DSM 23061</strain>
    </source>
</reference>
<dbReference type="KEGG" id="upv:EJN92_02960"/>
<keyword evidence="4" id="KW-0479">Metal-binding</keyword>
<evidence type="ECO:0000256" key="5">
    <source>
        <dbReference type="ARBA" id="ARBA00023004"/>
    </source>
</evidence>
<dbReference type="InterPro" id="IPR007197">
    <property type="entry name" value="rSAM"/>
</dbReference>
<evidence type="ECO:0000256" key="2">
    <source>
        <dbReference type="ARBA" id="ARBA00022485"/>
    </source>
</evidence>
<evidence type="ECO:0000256" key="4">
    <source>
        <dbReference type="ARBA" id="ARBA00022723"/>
    </source>
</evidence>
<dbReference type="GO" id="GO:0046872">
    <property type="term" value="F:metal ion binding"/>
    <property type="evidence" value="ECO:0007669"/>
    <property type="project" value="UniProtKB-KW"/>
</dbReference>
<organism evidence="7 8">
    <name type="scientific">Undibacterium parvum</name>
    <dbReference type="NCBI Taxonomy" id="401471"/>
    <lineage>
        <taxon>Bacteria</taxon>
        <taxon>Pseudomonadati</taxon>
        <taxon>Pseudomonadota</taxon>
        <taxon>Betaproteobacteria</taxon>
        <taxon>Burkholderiales</taxon>
        <taxon>Oxalobacteraceae</taxon>
        <taxon>Undibacterium</taxon>
    </lineage>
</organism>
<protein>
    <submittedName>
        <fullName evidence="7">Radical SAM protein</fullName>
    </submittedName>
</protein>
<dbReference type="SUPFAM" id="SSF102114">
    <property type="entry name" value="Radical SAM enzymes"/>
    <property type="match status" value="1"/>
</dbReference>
<sequence length="218" mass="24057">MKIAINKAHFPVTVLGPGRRIGIWLQGCRIACKGCVSQDTWANDASKQMTVAQLLSWCRQVAAAGFDGVTISGGEPFDQPAALSALLAALAHWRSEAKLDFDVLCYSGYPLATLQKKHAKILNQLDALIPEPFIETQPLTQAWRGSANQPLVLMSDRGRARMQAYVDAPIDAQDKRIQTMIDGERIWYVGIPARGDMQALDALCTERGMAFEKVSWRQ</sequence>
<evidence type="ECO:0000256" key="3">
    <source>
        <dbReference type="ARBA" id="ARBA00022691"/>
    </source>
</evidence>
<keyword evidence="3" id="KW-0949">S-adenosyl-L-methionine</keyword>
<proteinExistence type="predicted"/>
<dbReference type="RefSeq" id="WP_126126460.1">
    <property type="nucleotide sequence ID" value="NZ_CP034464.1"/>
</dbReference>
<dbReference type="Proteomes" id="UP000275663">
    <property type="component" value="Chromosome"/>
</dbReference>
<dbReference type="SFLD" id="SFLDS00029">
    <property type="entry name" value="Radical_SAM"/>
    <property type="match status" value="1"/>
</dbReference>
<dbReference type="OrthoDB" id="9782387at2"/>
<dbReference type="PANTHER" id="PTHR30352">
    <property type="entry name" value="PYRUVATE FORMATE-LYASE-ACTIVATING ENZYME"/>
    <property type="match status" value="1"/>
</dbReference>
<dbReference type="GO" id="GO:0051539">
    <property type="term" value="F:4 iron, 4 sulfur cluster binding"/>
    <property type="evidence" value="ECO:0007669"/>
    <property type="project" value="UniProtKB-KW"/>
</dbReference>
<keyword evidence="2" id="KW-0004">4Fe-4S</keyword>
<accession>A0A3Q9BNT6</accession>
<dbReference type="InterPro" id="IPR034457">
    <property type="entry name" value="Organic_radical-activating"/>
</dbReference>
<dbReference type="InterPro" id="IPR013785">
    <property type="entry name" value="Aldolase_TIM"/>
</dbReference>
<dbReference type="PANTHER" id="PTHR30352:SF2">
    <property type="entry name" value="ANAEROBIC RIBONUCLEOSIDE-TRIPHOSPHATE REDUCTASE-ACTIVATING PROTEIN"/>
    <property type="match status" value="1"/>
</dbReference>
<evidence type="ECO:0000256" key="1">
    <source>
        <dbReference type="ARBA" id="ARBA00001966"/>
    </source>
</evidence>
<gene>
    <name evidence="7" type="ORF">EJN92_02960</name>
</gene>
<evidence type="ECO:0000256" key="6">
    <source>
        <dbReference type="ARBA" id="ARBA00023014"/>
    </source>
</evidence>
<evidence type="ECO:0000313" key="8">
    <source>
        <dbReference type="Proteomes" id="UP000275663"/>
    </source>
</evidence>
<dbReference type="EMBL" id="CP034464">
    <property type="protein sequence ID" value="AZP11061.1"/>
    <property type="molecule type" value="Genomic_DNA"/>
</dbReference>
<dbReference type="InterPro" id="IPR058240">
    <property type="entry name" value="rSAM_sf"/>
</dbReference>
<dbReference type="GO" id="GO:0004748">
    <property type="term" value="F:ribonucleoside-diphosphate reductase activity, thioredoxin disulfide as acceptor"/>
    <property type="evidence" value="ECO:0007669"/>
    <property type="project" value="TreeGrafter"/>
</dbReference>
<comment type="cofactor">
    <cofactor evidence="1">
        <name>[4Fe-4S] cluster</name>
        <dbReference type="ChEBI" id="CHEBI:49883"/>
    </cofactor>
</comment>
<name>A0A3Q9BNT6_9BURK</name>
<keyword evidence="8" id="KW-1185">Reference proteome</keyword>
<evidence type="ECO:0000313" key="7">
    <source>
        <dbReference type="EMBL" id="AZP11061.1"/>
    </source>
</evidence>
<dbReference type="Gene3D" id="3.20.20.70">
    <property type="entry name" value="Aldolase class I"/>
    <property type="match status" value="1"/>
</dbReference>
<dbReference type="Pfam" id="PF13353">
    <property type="entry name" value="Fer4_12"/>
    <property type="match status" value="1"/>
</dbReference>
<dbReference type="AlphaFoldDB" id="A0A3Q9BNT6"/>
<keyword evidence="5" id="KW-0408">Iron</keyword>
<keyword evidence="6" id="KW-0411">Iron-sulfur</keyword>